<keyword evidence="1" id="KW-0812">Transmembrane</keyword>
<feature type="signal peptide" evidence="2">
    <location>
        <begin position="1"/>
        <end position="18"/>
    </location>
</feature>
<organism evidence="3 4">
    <name type="scientific">Cotesia congregata</name>
    <name type="common">Parasitoid wasp</name>
    <name type="synonym">Apanteles congregatus</name>
    <dbReference type="NCBI Taxonomy" id="51543"/>
    <lineage>
        <taxon>Eukaryota</taxon>
        <taxon>Metazoa</taxon>
        <taxon>Ecdysozoa</taxon>
        <taxon>Arthropoda</taxon>
        <taxon>Hexapoda</taxon>
        <taxon>Insecta</taxon>
        <taxon>Pterygota</taxon>
        <taxon>Neoptera</taxon>
        <taxon>Endopterygota</taxon>
        <taxon>Hymenoptera</taxon>
        <taxon>Apocrita</taxon>
        <taxon>Ichneumonoidea</taxon>
        <taxon>Braconidae</taxon>
        <taxon>Microgastrinae</taxon>
        <taxon>Cotesia</taxon>
    </lineage>
</organism>
<evidence type="ECO:0000256" key="2">
    <source>
        <dbReference type="SAM" id="SignalP"/>
    </source>
</evidence>
<feature type="chain" id="PRO_5035312825" evidence="2">
    <location>
        <begin position="19"/>
        <end position="286"/>
    </location>
</feature>
<feature type="transmembrane region" description="Helical" evidence="1">
    <location>
        <begin position="188"/>
        <end position="216"/>
    </location>
</feature>
<dbReference type="EMBL" id="CAJNRD030001117">
    <property type="protein sequence ID" value="CAG5078164.1"/>
    <property type="molecule type" value="Genomic_DNA"/>
</dbReference>
<keyword evidence="1" id="KW-1133">Transmembrane helix</keyword>
<reference evidence="3" key="1">
    <citation type="submission" date="2021-04" db="EMBL/GenBank/DDBJ databases">
        <authorList>
            <person name="Chebbi M.A.C M."/>
        </authorList>
    </citation>
    <scope>NUCLEOTIDE SEQUENCE</scope>
</reference>
<evidence type="ECO:0000313" key="4">
    <source>
        <dbReference type="Proteomes" id="UP000786811"/>
    </source>
</evidence>
<keyword evidence="2" id="KW-0732">Signal</keyword>
<dbReference type="PANTHER" id="PTHR21879">
    <property type="entry name" value="FI03362P-RELATED-RELATED"/>
    <property type="match status" value="1"/>
</dbReference>
<proteinExistence type="predicted"/>
<dbReference type="AlphaFoldDB" id="A0A8J2H6D6"/>
<keyword evidence="1" id="KW-0472">Membrane</keyword>
<comment type="caution">
    <text evidence="3">The sequence shown here is derived from an EMBL/GenBank/DDBJ whole genome shotgun (WGS) entry which is preliminary data.</text>
</comment>
<evidence type="ECO:0000313" key="3">
    <source>
        <dbReference type="EMBL" id="CAG5078164.1"/>
    </source>
</evidence>
<dbReference type="Pfam" id="PF07898">
    <property type="entry name" value="DUF1676"/>
    <property type="match status" value="1"/>
</dbReference>
<dbReference type="Proteomes" id="UP000786811">
    <property type="component" value="Unassembled WGS sequence"/>
</dbReference>
<name>A0A8J2H6D6_COTCN</name>
<evidence type="ECO:0000256" key="1">
    <source>
        <dbReference type="SAM" id="Phobius"/>
    </source>
</evidence>
<dbReference type="InterPro" id="IPR012464">
    <property type="entry name" value="DUF1676"/>
</dbReference>
<protein>
    <submittedName>
        <fullName evidence="3">Uncharacterized protein</fullName>
    </submittedName>
</protein>
<accession>A0A8J2H6D6</accession>
<dbReference type="OrthoDB" id="6627399at2759"/>
<keyword evidence="4" id="KW-1185">Reference proteome</keyword>
<dbReference type="GO" id="GO:0016020">
    <property type="term" value="C:membrane"/>
    <property type="evidence" value="ECO:0007669"/>
    <property type="project" value="TreeGrafter"/>
</dbReference>
<gene>
    <name evidence="3" type="ORF">HICCMSTLAB_LOCUS2662</name>
</gene>
<dbReference type="PANTHER" id="PTHR21879:SF9">
    <property type="entry name" value="OSIRIS 16"/>
    <property type="match status" value="1"/>
</dbReference>
<sequence length="286" mass="31145">MKTILSVMLILTVDYVCGEIDPWNSHQLIGDAPNNAKIKDFKDKETLISKDCVKSYSMTCLKLDVVSFVDKLSETQSLGLFPGISVVKENNSDSMSTSEVIANLARDFPNDIEKRLDVFLMHKIGMYLNNHAISIKLFDAKTLEAARSFNKEIADFGTDSESGRGKKDKGMGTLTAGLMMMKGTLGALGFGALAMLAGKALMTGLMALMLSAIVGLKSLTGGSEKKTTYEVIAKPVYSNSHSHSSEEHHAGHGYGHSGYGRSIDLTESVVKESIQKYGNVRNRRSF</sequence>